<evidence type="ECO:0000313" key="4">
    <source>
        <dbReference type="Proteomes" id="UP000552097"/>
    </source>
</evidence>
<comment type="caution">
    <text evidence="3">The sequence shown here is derived from an EMBL/GenBank/DDBJ whole genome shotgun (WGS) entry which is preliminary data.</text>
</comment>
<feature type="region of interest" description="Disordered" evidence="1">
    <location>
        <begin position="299"/>
        <end position="323"/>
    </location>
</feature>
<proteinExistence type="predicted"/>
<dbReference type="NCBIfam" id="TIGR04222">
    <property type="entry name" value="near_uncomplex"/>
    <property type="match status" value="1"/>
</dbReference>
<name>A0A7W9HV14_9PSEU</name>
<evidence type="ECO:0000313" key="3">
    <source>
        <dbReference type="EMBL" id="MBB5808726.1"/>
    </source>
</evidence>
<accession>A0A7W9HV14</accession>
<evidence type="ECO:0000256" key="2">
    <source>
        <dbReference type="SAM" id="Phobius"/>
    </source>
</evidence>
<feature type="transmembrane region" description="Helical" evidence="2">
    <location>
        <begin position="153"/>
        <end position="172"/>
    </location>
</feature>
<keyword evidence="2" id="KW-0812">Transmembrane</keyword>
<keyword evidence="2" id="KW-0472">Membrane</keyword>
<gene>
    <name evidence="3" type="ORF">F4560_008494</name>
</gene>
<keyword evidence="2" id="KW-1133">Transmembrane helix</keyword>
<dbReference type="EMBL" id="JACHMO010000001">
    <property type="protein sequence ID" value="MBB5808726.1"/>
    <property type="molecule type" value="Genomic_DNA"/>
</dbReference>
<feature type="transmembrane region" description="Helical" evidence="2">
    <location>
        <begin position="15"/>
        <end position="32"/>
    </location>
</feature>
<feature type="transmembrane region" description="Helical" evidence="2">
    <location>
        <begin position="184"/>
        <end position="202"/>
    </location>
</feature>
<reference evidence="3 4" key="1">
    <citation type="submission" date="2020-08" db="EMBL/GenBank/DDBJ databases">
        <title>Sequencing the genomes of 1000 actinobacteria strains.</title>
        <authorList>
            <person name="Klenk H.-P."/>
        </authorList>
    </citation>
    <scope>NUCLEOTIDE SEQUENCE [LARGE SCALE GENOMIC DNA]</scope>
    <source>
        <strain evidence="3 4">DSM 45486</strain>
    </source>
</reference>
<protein>
    <submittedName>
        <fullName evidence="3">Uncharacterized protein (TIGR04222 family)</fullName>
    </submittedName>
</protein>
<dbReference type="RefSeq" id="WP_184928593.1">
    <property type="nucleotide sequence ID" value="NZ_JACHMO010000001.1"/>
</dbReference>
<sequence>MERPWGLSGPEFLDLYWIALAVTLGFAIFVRVRLRGARGVVPAGVLGLFDIAYLTGGPRRVAETSVAGLIAAGTLAPARNGAVRIAGSAGSAGSAVASHPVDKAVLADATRYKHRTLTLLITSVSGHDATLDVGRRLSSMDYLVAQDVVKSRLRVGVVPMALLFVVGVVRWVNGLSIGAPVGWLTLQLVLTGVLVALLVKVAPSTLTASGREAVAKARAGGVTGGSGATGSVNAAELVALDGFNAHPDVSLRAAARTAPLPRSGVRAGSRRRAASGGAYAGGTYSATGGGCGSSASTCSSSSSSSGSSCGGGGGGCGGGGGGS</sequence>
<evidence type="ECO:0000256" key="1">
    <source>
        <dbReference type="SAM" id="MobiDB-lite"/>
    </source>
</evidence>
<organism evidence="3 4">
    <name type="scientific">Saccharothrix ecbatanensis</name>
    <dbReference type="NCBI Taxonomy" id="1105145"/>
    <lineage>
        <taxon>Bacteria</taxon>
        <taxon>Bacillati</taxon>
        <taxon>Actinomycetota</taxon>
        <taxon>Actinomycetes</taxon>
        <taxon>Pseudonocardiales</taxon>
        <taxon>Pseudonocardiaceae</taxon>
        <taxon>Saccharothrix</taxon>
    </lineage>
</organism>
<dbReference type="AlphaFoldDB" id="A0A7W9HV14"/>
<dbReference type="InterPro" id="IPR026467">
    <property type="entry name" value="Ser/Gly_Cys_C_dom"/>
</dbReference>
<keyword evidence="4" id="KW-1185">Reference proteome</keyword>
<feature type="compositionally biased region" description="Gly residues" evidence="1">
    <location>
        <begin position="308"/>
        <end position="323"/>
    </location>
</feature>
<dbReference type="Proteomes" id="UP000552097">
    <property type="component" value="Unassembled WGS sequence"/>
</dbReference>